<proteinExistence type="predicted"/>
<feature type="transmembrane region" description="Helical" evidence="6">
    <location>
        <begin position="237"/>
        <end position="254"/>
    </location>
</feature>
<feature type="transmembrane region" description="Helical" evidence="6">
    <location>
        <begin position="71"/>
        <end position="98"/>
    </location>
</feature>
<accession>A0ABX7R118</accession>
<feature type="transmembrane region" description="Helical" evidence="6">
    <location>
        <begin position="198"/>
        <end position="217"/>
    </location>
</feature>
<feature type="transmembrane region" description="Helical" evidence="6">
    <location>
        <begin position="171"/>
        <end position="191"/>
    </location>
</feature>
<evidence type="ECO:0000313" key="8">
    <source>
        <dbReference type="EMBL" id="QSX36997.1"/>
    </source>
</evidence>
<dbReference type="Pfam" id="PF03553">
    <property type="entry name" value="Na_H_antiporter"/>
    <property type="match status" value="1"/>
</dbReference>
<protein>
    <submittedName>
        <fullName evidence="8">Sodium:proton antiporter</fullName>
    </submittedName>
</protein>
<evidence type="ECO:0000256" key="3">
    <source>
        <dbReference type="ARBA" id="ARBA00022692"/>
    </source>
</evidence>
<gene>
    <name evidence="8" type="ORF">JYB85_17325</name>
</gene>
<evidence type="ECO:0000259" key="7">
    <source>
        <dbReference type="Pfam" id="PF03553"/>
    </source>
</evidence>
<dbReference type="RefSeq" id="WP_207380280.1">
    <property type="nucleotide sequence ID" value="NZ_CP071502.1"/>
</dbReference>
<feature type="transmembrane region" description="Helical" evidence="6">
    <location>
        <begin position="275"/>
        <end position="294"/>
    </location>
</feature>
<keyword evidence="3 6" id="KW-0812">Transmembrane</keyword>
<dbReference type="PANTHER" id="PTHR43478:SF3">
    <property type="entry name" value="LYSINE TRANSPORTER LYSW"/>
    <property type="match status" value="1"/>
</dbReference>
<evidence type="ECO:0000256" key="1">
    <source>
        <dbReference type="ARBA" id="ARBA00004651"/>
    </source>
</evidence>
<dbReference type="InterPro" id="IPR018461">
    <property type="entry name" value="Na/H_Antiport_NhaC-like_C"/>
</dbReference>
<feature type="transmembrane region" description="Helical" evidence="6">
    <location>
        <begin position="350"/>
        <end position="379"/>
    </location>
</feature>
<evidence type="ECO:0000256" key="6">
    <source>
        <dbReference type="SAM" id="Phobius"/>
    </source>
</evidence>
<keyword evidence="2" id="KW-1003">Cell membrane</keyword>
<keyword evidence="9" id="KW-1185">Reference proteome</keyword>
<evidence type="ECO:0000313" key="9">
    <source>
        <dbReference type="Proteomes" id="UP000663207"/>
    </source>
</evidence>
<organism evidence="8 9">
    <name type="scientific">Shewanella sedimentimangrovi</name>
    <dbReference type="NCBI Taxonomy" id="2814293"/>
    <lineage>
        <taxon>Bacteria</taxon>
        <taxon>Pseudomonadati</taxon>
        <taxon>Pseudomonadota</taxon>
        <taxon>Gammaproteobacteria</taxon>
        <taxon>Alteromonadales</taxon>
        <taxon>Shewanellaceae</taxon>
        <taxon>Shewanella</taxon>
    </lineage>
</organism>
<dbReference type="Proteomes" id="UP000663207">
    <property type="component" value="Chromosome"/>
</dbReference>
<feature type="domain" description="Na+/H+ antiporter NhaC-like C-terminal" evidence="7">
    <location>
        <begin position="160"/>
        <end position="453"/>
    </location>
</feature>
<feature type="transmembrane region" description="Helical" evidence="6">
    <location>
        <begin position="314"/>
        <end position="338"/>
    </location>
</feature>
<comment type="subcellular location">
    <subcellularLocation>
        <location evidence="1">Cell membrane</location>
        <topology evidence="1">Multi-pass membrane protein</topology>
    </subcellularLocation>
</comment>
<name>A0ABX7R118_9GAMM</name>
<evidence type="ECO:0000256" key="5">
    <source>
        <dbReference type="ARBA" id="ARBA00023136"/>
    </source>
</evidence>
<sequence length="489" mass="51980">MDISATHLLPLLLTLILALVLRRTLLALGIGVLASAAMLSDYAPLATLAYLGDSLSGQFYLDGWQSWHLNVLAAMMLLGVMTELLARGGAVAAFGHWLERRIRDGRSARLGIMLLGWLVFIDGIFSCLAVGHISRPIAERYGLPKGQAAYLVDASASPLCSLVPFSSWGPYVMALLAAISFLPLPPLAAFIEIARHNLYAICTLVLLALVAWGNWGWPEAQAWPTEGELRRGSPWQLLLPLLTLLTAAVILTLYSGAQQGGELAQWLANADIGTAMRDAALLACLVALLLSAVGGRKVGQLLGDLLHGLRNISLAIAILLLTWMTGKAIADLGVAKLLAETAELWLSPRFLLPGIFMLCALMAFATGTSWGTFAIMIPICAEIAHSLAPELLLPALSAVMAGSVFGDHCSPISDTSILSATASGCEVQQHVLTQLPFAMMAALASLGGYVLFNLGLGYGWGLLLALGLLPVMLALLRRLTRPNNRVIGQ</sequence>
<keyword evidence="5 6" id="KW-0472">Membrane</keyword>
<dbReference type="EMBL" id="CP071502">
    <property type="protein sequence ID" value="QSX36997.1"/>
    <property type="molecule type" value="Genomic_DNA"/>
</dbReference>
<evidence type="ECO:0000256" key="2">
    <source>
        <dbReference type="ARBA" id="ARBA00022475"/>
    </source>
</evidence>
<feature type="transmembrane region" description="Helical" evidence="6">
    <location>
        <begin position="458"/>
        <end position="476"/>
    </location>
</feature>
<keyword evidence="4 6" id="KW-1133">Transmembrane helix</keyword>
<evidence type="ECO:0000256" key="4">
    <source>
        <dbReference type="ARBA" id="ARBA00022989"/>
    </source>
</evidence>
<dbReference type="PANTHER" id="PTHR43478">
    <property type="entry name" value="NA+/H+ ANTIPORTER-RELATED"/>
    <property type="match status" value="1"/>
</dbReference>
<reference evidence="8 9" key="1">
    <citation type="submission" date="2021-03" db="EMBL/GenBank/DDBJ databases">
        <title>Novel species identification of genus Shewanella.</title>
        <authorList>
            <person name="Liu G."/>
            <person name="Zhang Q."/>
        </authorList>
    </citation>
    <scope>NUCLEOTIDE SEQUENCE [LARGE SCALE GENOMIC DNA]</scope>
    <source>
        <strain evidence="8 9">FJAT-52962</strain>
    </source>
</reference>
<feature type="transmembrane region" description="Helical" evidence="6">
    <location>
        <begin position="110"/>
        <end position="133"/>
    </location>
</feature>